<evidence type="ECO:0000313" key="1">
    <source>
        <dbReference type="EMBL" id="CAG8720661.1"/>
    </source>
</evidence>
<sequence>AKAKNIIIQTYERHISKLNDTYDLLQYSLLFPYSEYEWHDNILRANIIESIPESEFVIEDRIQIEE</sequence>
<dbReference type="AlphaFoldDB" id="A0A9N9I5X4"/>
<proteinExistence type="predicted"/>
<evidence type="ECO:0000313" key="2">
    <source>
        <dbReference type="Proteomes" id="UP000789375"/>
    </source>
</evidence>
<keyword evidence="2" id="KW-1185">Reference proteome</keyword>
<gene>
    <name evidence="1" type="ORF">FMOSSE_LOCUS14969</name>
</gene>
<feature type="non-terminal residue" evidence="1">
    <location>
        <position position="66"/>
    </location>
</feature>
<dbReference type="EMBL" id="CAJVPP010013360">
    <property type="protein sequence ID" value="CAG8720661.1"/>
    <property type="molecule type" value="Genomic_DNA"/>
</dbReference>
<accession>A0A9N9I5X4</accession>
<organism evidence="1 2">
    <name type="scientific">Funneliformis mosseae</name>
    <name type="common">Endomycorrhizal fungus</name>
    <name type="synonym">Glomus mosseae</name>
    <dbReference type="NCBI Taxonomy" id="27381"/>
    <lineage>
        <taxon>Eukaryota</taxon>
        <taxon>Fungi</taxon>
        <taxon>Fungi incertae sedis</taxon>
        <taxon>Mucoromycota</taxon>
        <taxon>Glomeromycotina</taxon>
        <taxon>Glomeromycetes</taxon>
        <taxon>Glomerales</taxon>
        <taxon>Glomeraceae</taxon>
        <taxon>Funneliformis</taxon>
    </lineage>
</organism>
<name>A0A9N9I5X4_FUNMO</name>
<comment type="caution">
    <text evidence="1">The sequence shown here is derived from an EMBL/GenBank/DDBJ whole genome shotgun (WGS) entry which is preliminary data.</text>
</comment>
<reference evidence="1" key="1">
    <citation type="submission" date="2021-06" db="EMBL/GenBank/DDBJ databases">
        <authorList>
            <person name="Kallberg Y."/>
            <person name="Tangrot J."/>
            <person name="Rosling A."/>
        </authorList>
    </citation>
    <scope>NUCLEOTIDE SEQUENCE</scope>
    <source>
        <strain evidence="1">87-6 pot B 2015</strain>
    </source>
</reference>
<dbReference type="Proteomes" id="UP000789375">
    <property type="component" value="Unassembled WGS sequence"/>
</dbReference>
<protein>
    <submittedName>
        <fullName evidence="1">3375_t:CDS:1</fullName>
    </submittedName>
</protein>